<organism evidence="1 2">
    <name type="scientific">Goodea atripinnis</name>
    <dbReference type="NCBI Taxonomy" id="208336"/>
    <lineage>
        <taxon>Eukaryota</taxon>
        <taxon>Metazoa</taxon>
        <taxon>Chordata</taxon>
        <taxon>Craniata</taxon>
        <taxon>Vertebrata</taxon>
        <taxon>Euteleostomi</taxon>
        <taxon>Actinopterygii</taxon>
        <taxon>Neopterygii</taxon>
        <taxon>Teleostei</taxon>
        <taxon>Neoteleostei</taxon>
        <taxon>Acanthomorphata</taxon>
        <taxon>Ovalentaria</taxon>
        <taxon>Atherinomorphae</taxon>
        <taxon>Cyprinodontiformes</taxon>
        <taxon>Goodeidae</taxon>
        <taxon>Goodea</taxon>
    </lineage>
</organism>
<evidence type="ECO:0000313" key="1">
    <source>
        <dbReference type="EMBL" id="MEQ2189988.1"/>
    </source>
</evidence>
<reference evidence="1 2" key="1">
    <citation type="submission" date="2021-06" db="EMBL/GenBank/DDBJ databases">
        <authorList>
            <person name="Palmer J.M."/>
        </authorList>
    </citation>
    <scope>NUCLEOTIDE SEQUENCE [LARGE SCALE GENOMIC DNA]</scope>
    <source>
        <strain evidence="1 2">GA_2019</strain>
        <tissue evidence="1">Muscle</tissue>
    </source>
</reference>
<accession>A0ABV0Q384</accession>
<proteinExistence type="predicted"/>
<name>A0ABV0Q384_9TELE</name>
<comment type="caution">
    <text evidence="1">The sequence shown here is derived from an EMBL/GenBank/DDBJ whole genome shotgun (WGS) entry which is preliminary data.</text>
</comment>
<gene>
    <name evidence="1" type="ORF">GOODEAATRI_030921</name>
</gene>
<protein>
    <submittedName>
        <fullName evidence="1">Uncharacterized protein</fullName>
    </submittedName>
</protein>
<dbReference type="Proteomes" id="UP001476798">
    <property type="component" value="Unassembled WGS sequence"/>
</dbReference>
<evidence type="ECO:0000313" key="2">
    <source>
        <dbReference type="Proteomes" id="UP001476798"/>
    </source>
</evidence>
<keyword evidence="2" id="KW-1185">Reference proteome</keyword>
<sequence length="215" mass="23063">MSFKKLLVCCNSSQKSLMAQSKSLCDCSTAFESTLLDRCPSATEARGASDQGALCCTVVSCCGEPDCTTGFLGSHVPGAALPFPLDLPINVNLNNSVCPVGMGIEFGTFMGTNRMMSVLPSTDSRKIKRYHISVPKRIIVTPREWKSGRFSMLDMNTALHPQSVMTSAAAGTINKAWLIESAPKYGSTFQNAVQITLAAIFVMRSTRPAVGILLI</sequence>
<dbReference type="EMBL" id="JAHRIO010095015">
    <property type="protein sequence ID" value="MEQ2189988.1"/>
    <property type="molecule type" value="Genomic_DNA"/>
</dbReference>